<comment type="similarity">
    <text evidence="1">Belongs to the UPF0122 family.</text>
</comment>
<evidence type="ECO:0000256" key="1">
    <source>
        <dbReference type="ARBA" id="ARBA00008720"/>
    </source>
</evidence>
<dbReference type="EMBL" id="VSSQ01000315">
    <property type="protein sequence ID" value="MPL90888.1"/>
    <property type="molecule type" value="Genomic_DNA"/>
</dbReference>
<evidence type="ECO:0000313" key="4">
    <source>
        <dbReference type="EMBL" id="MPL90888.1"/>
    </source>
</evidence>
<protein>
    <submittedName>
        <fullName evidence="4">Uncharacterized protein</fullName>
    </submittedName>
</protein>
<dbReference type="SUPFAM" id="SSF88659">
    <property type="entry name" value="Sigma3 and sigma4 domains of RNA polymerase sigma factors"/>
    <property type="match status" value="1"/>
</dbReference>
<dbReference type="AlphaFoldDB" id="A0A644VHS7"/>
<dbReference type="PANTHER" id="PTHR40083:SF1">
    <property type="entry name" value="UPF0122 PROTEIN YLXM"/>
    <property type="match status" value="1"/>
</dbReference>
<dbReference type="InterPro" id="IPR007394">
    <property type="entry name" value="UPF0122"/>
</dbReference>
<comment type="function">
    <text evidence="2">Might take part in the signal recognition particle (SRP) pathway. This is inferred from the conservation of its genetic proximity to ftsY/ffh. May be a regulatory protein.</text>
</comment>
<accession>A0A644VHS7</accession>
<organism evidence="4">
    <name type="scientific">bioreactor metagenome</name>
    <dbReference type="NCBI Taxonomy" id="1076179"/>
    <lineage>
        <taxon>unclassified sequences</taxon>
        <taxon>metagenomes</taxon>
        <taxon>ecological metagenomes</taxon>
    </lineage>
</organism>
<dbReference type="Pfam" id="PF04297">
    <property type="entry name" value="UPF0122"/>
    <property type="match status" value="1"/>
</dbReference>
<keyword evidence="3" id="KW-0175">Coiled coil</keyword>
<dbReference type="InterPro" id="IPR054831">
    <property type="entry name" value="UPF0122_fam_protein"/>
</dbReference>
<dbReference type="InterPro" id="IPR013324">
    <property type="entry name" value="RNA_pol_sigma_r3/r4-like"/>
</dbReference>
<dbReference type="HAMAP" id="MF_00245">
    <property type="entry name" value="UPF0122"/>
    <property type="match status" value="1"/>
</dbReference>
<comment type="caution">
    <text evidence="4">The sequence shown here is derived from an EMBL/GenBank/DDBJ whole genome shotgun (WGS) entry which is preliminary data.</text>
</comment>
<sequence length="151" mass="17524">MYEKYNQGHCQAFLLDSVLGILYNHSGDNMSADNDFEQRINFGRLYDFYGGLLTERQKKVMEQYFYNDLSLGEIAEENGVTRQAIHDLLKRVEQILERYEARLGLLARNDKDKEALGRAQELLTLYIAEGNTDRRLVKAQQIIIDLSNEGR</sequence>
<reference evidence="4" key="1">
    <citation type="submission" date="2019-08" db="EMBL/GenBank/DDBJ databases">
        <authorList>
            <person name="Kucharzyk K."/>
            <person name="Murdoch R.W."/>
            <person name="Higgins S."/>
            <person name="Loffler F."/>
        </authorList>
    </citation>
    <scope>NUCLEOTIDE SEQUENCE</scope>
</reference>
<dbReference type="Gene3D" id="1.10.10.10">
    <property type="entry name" value="Winged helix-like DNA-binding domain superfamily/Winged helix DNA-binding domain"/>
    <property type="match status" value="1"/>
</dbReference>
<feature type="coiled-coil region" evidence="3">
    <location>
        <begin position="82"/>
        <end position="109"/>
    </location>
</feature>
<dbReference type="NCBIfam" id="NF045758">
    <property type="entry name" value="YlxM"/>
    <property type="match status" value="1"/>
</dbReference>
<dbReference type="PANTHER" id="PTHR40083">
    <property type="entry name" value="UPF0122 PROTEIN CBO2450/CLC_2298"/>
    <property type="match status" value="1"/>
</dbReference>
<evidence type="ECO:0000256" key="2">
    <source>
        <dbReference type="ARBA" id="ARBA00024764"/>
    </source>
</evidence>
<dbReference type="InterPro" id="IPR036388">
    <property type="entry name" value="WH-like_DNA-bd_sf"/>
</dbReference>
<gene>
    <name evidence="4" type="ORF">SDC9_36946</name>
</gene>
<evidence type="ECO:0000256" key="3">
    <source>
        <dbReference type="SAM" id="Coils"/>
    </source>
</evidence>
<proteinExistence type="inferred from homology"/>
<name>A0A644VHS7_9ZZZZ</name>